<dbReference type="InterPro" id="IPR029069">
    <property type="entry name" value="HotDog_dom_sf"/>
</dbReference>
<protein>
    <recommendedName>
        <fullName evidence="6">OB-fold protein</fullName>
    </recommendedName>
</protein>
<evidence type="ECO:0000313" key="5">
    <source>
        <dbReference type="Proteomes" id="UP000294927"/>
    </source>
</evidence>
<evidence type="ECO:0000259" key="3">
    <source>
        <dbReference type="Pfam" id="PF13452"/>
    </source>
</evidence>
<dbReference type="Pfam" id="PF12172">
    <property type="entry name" value="zf-ChsH2"/>
    <property type="match status" value="1"/>
</dbReference>
<evidence type="ECO:0008006" key="6">
    <source>
        <dbReference type="Google" id="ProtNLM"/>
    </source>
</evidence>
<dbReference type="InterPro" id="IPR022002">
    <property type="entry name" value="ChsH2_Znr"/>
</dbReference>
<evidence type="ECO:0000313" key="4">
    <source>
        <dbReference type="EMBL" id="TDV52400.1"/>
    </source>
</evidence>
<dbReference type="PANTHER" id="PTHR34075:SF5">
    <property type="entry name" value="BLR3430 PROTEIN"/>
    <property type="match status" value="1"/>
</dbReference>
<dbReference type="InterPro" id="IPR002878">
    <property type="entry name" value="ChsH2_C"/>
</dbReference>
<evidence type="ECO:0000259" key="1">
    <source>
        <dbReference type="Pfam" id="PF01796"/>
    </source>
</evidence>
<reference evidence="4 5" key="1">
    <citation type="submission" date="2019-03" db="EMBL/GenBank/DDBJ databases">
        <title>Genomic Encyclopedia of Archaeal and Bacterial Type Strains, Phase II (KMG-II): from individual species to whole genera.</title>
        <authorList>
            <person name="Goeker M."/>
        </authorList>
    </citation>
    <scope>NUCLEOTIDE SEQUENCE [LARGE SCALE GENOMIC DNA]</scope>
    <source>
        <strain evidence="4 5">DSM 45499</strain>
    </source>
</reference>
<organism evidence="4 5">
    <name type="scientific">Actinophytocola oryzae</name>
    <dbReference type="NCBI Taxonomy" id="502181"/>
    <lineage>
        <taxon>Bacteria</taxon>
        <taxon>Bacillati</taxon>
        <taxon>Actinomycetota</taxon>
        <taxon>Actinomycetes</taxon>
        <taxon>Pseudonocardiales</taxon>
        <taxon>Pseudonocardiaceae</taxon>
    </lineage>
</organism>
<dbReference type="InterPro" id="IPR052513">
    <property type="entry name" value="Thioester_dehydratase-like"/>
</dbReference>
<dbReference type="AlphaFoldDB" id="A0A4R7VRH2"/>
<dbReference type="Pfam" id="PF13452">
    <property type="entry name" value="FAS1_DH_region"/>
    <property type="match status" value="1"/>
</dbReference>
<dbReference type="InterPro" id="IPR012340">
    <property type="entry name" value="NA-bd_OB-fold"/>
</dbReference>
<gene>
    <name evidence="4" type="ORF">CLV71_105532</name>
</gene>
<dbReference type="SUPFAM" id="SSF50249">
    <property type="entry name" value="Nucleic acid-binding proteins"/>
    <property type="match status" value="1"/>
</dbReference>
<dbReference type="Pfam" id="PF01796">
    <property type="entry name" value="OB_ChsH2_C"/>
    <property type="match status" value="1"/>
</dbReference>
<dbReference type="PANTHER" id="PTHR34075">
    <property type="entry name" value="BLR3430 PROTEIN"/>
    <property type="match status" value="1"/>
</dbReference>
<dbReference type="SUPFAM" id="SSF54637">
    <property type="entry name" value="Thioesterase/thiol ester dehydrase-isomerase"/>
    <property type="match status" value="1"/>
</dbReference>
<sequence length="291" mass="32088">MTGIEEAANRLIAVGESGRRAGRDPVNLPMVRNWLEAMGDTSPAYTEVAPPAMAQVWTMFGLNGTRSDDDPLGTMIHVLDDAGYTSIVATNCEQTYHRYLRYGDEVALTSTLESVVGPKRTALGEGWFVTTRNTWYVGEEPVAEMLFRVLKFAPKPATPPPPPLIRPVVNRDTAYFWEGTAQGELRIQKCGGCGELRHPPGPMCPHCNETKPTHVVASGLGEVYSYVVHHHPPVPGHTLPFVIALVELEEGVRLLAELVDVAPDEVEVGLPVRIDFAKVDDELTMPVWRRR</sequence>
<feature type="domain" description="FAS1-like dehydratase" evidence="3">
    <location>
        <begin position="21"/>
        <end position="144"/>
    </location>
</feature>
<dbReference type="Proteomes" id="UP000294927">
    <property type="component" value="Unassembled WGS sequence"/>
</dbReference>
<dbReference type="RefSeq" id="WP_166664126.1">
    <property type="nucleotide sequence ID" value="NZ_SOCP01000005.1"/>
</dbReference>
<proteinExistence type="predicted"/>
<comment type="caution">
    <text evidence="4">The sequence shown here is derived from an EMBL/GenBank/DDBJ whole genome shotgun (WGS) entry which is preliminary data.</text>
</comment>
<evidence type="ECO:0000259" key="2">
    <source>
        <dbReference type="Pfam" id="PF12172"/>
    </source>
</evidence>
<name>A0A4R7VRH2_9PSEU</name>
<dbReference type="Gene3D" id="6.10.30.10">
    <property type="match status" value="1"/>
</dbReference>
<dbReference type="EMBL" id="SOCP01000005">
    <property type="protein sequence ID" value="TDV52400.1"/>
    <property type="molecule type" value="Genomic_DNA"/>
</dbReference>
<dbReference type="Gene3D" id="3.10.129.10">
    <property type="entry name" value="Hotdog Thioesterase"/>
    <property type="match status" value="1"/>
</dbReference>
<accession>A0A4R7VRH2</accession>
<feature type="domain" description="ChsH2 C-terminal OB-fold" evidence="1">
    <location>
        <begin position="215"/>
        <end position="276"/>
    </location>
</feature>
<keyword evidence="5" id="KW-1185">Reference proteome</keyword>
<dbReference type="InterPro" id="IPR039569">
    <property type="entry name" value="FAS1-like_DH_region"/>
</dbReference>
<feature type="domain" description="ChsH2 rubredoxin-like zinc ribbon" evidence="2">
    <location>
        <begin position="177"/>
        <end position="207"/>
    </location>
</feature>